<dbReference type="HOGENOM" id="CLU_003753_2_1_1"/>
<evidence type="ECO:0000313" key="10">
    <source>
        <dbReference type="EMBL" id="EEC51555.1"/>
    </source>
</evidence>
<organism evidence="10 11">
    <name type="scientific">Phaeodactylum tricornutum (strain CCAP 1055/1)</name>
    <dbReference type="NCBI Taxonomy" id="556484"/>
    <lineage>
        <taxon>Eukaryota</taxon>
        <taxon>Sar</taxon>
        <taxon>Stramenopiles</taxon>
        <taxon>Ochrophyta</taxon>
        <taxon>Bacillariophyta</taxon>
        <taxon>Bacillariophyceae</taxon>
        <taxon>Bacillariophycidae</taxon>
        <taxon>Naviculales</taxon>
        <taxon>Phaeodactylaceae</taxon>
        <taxon>Phaeodactylum</taxon>
    </lineage>
</organism>
<dbReference type="GO" id="GO:0005634">
    <property type="term" value="C:nucleus"/>
    <property type="evidence" value="ECO:0007669"/>
    <property type="project" value="UniProtKB-SubCell"/>
</dbReference>
<protein>
    <recommendedName>
        <fullName evidence="12">Ribosomal RNA-processing protein 12-like conserved domain-containing protein</fullName>
    </recommendedName>
</protein>
<evidence type="ECO:0000256" key="5">
    <source>
        <dbReference type="ARBA" id="ARBA00023242"/>
    </source>
</evidence>
<dbReference type="EMBL" id="CM000605">
    <property type="protein sequence ID" value="EEC51555.1"/>
    <property type="molecule type" value="Genomic_DNA"/>
</dbReference>
<dbReference type="KEGG" id="pti:PHATRDRAFT_42570"/>
<evidence type="ECO:0008006" key="12">
    <source>
        <dbReference type="Google" id="ProtNLM"/>
    </source>
</evidence>
<feature type="domain" description="RRP12 HEAT" evidence="7">
    <location>
        <begin position="389"/>
        <end position="660"/>
    </location>
</feature>
<feature type="region of interest" description="Disordered" evidence="6">
    <location>
        <begin position="1239"/>
        <end position="1267"/>
    </location>
</feature>
<gene>
    <name evidence="10" type="ORF">PHATRDRAFT_42570</name>
</gene>
<feature type="domain" description="RRP12 N-terminal HEAT" evidence="9">
    <location>
        <begin position="21"/>
        <end position="268"/>
    </location>
</feature>
<feature type="region of interest" description="Disordered" evidence="6">
    <location>
        <begin position="1024"/>
        <end position="1056"/>
    </location>
</feature>
<dbReference type="Pfam" id="PF21041">
    <property type="entry name" value="XMAP215_CLASP_TOG"/>
    <property type="match status" value="1"/>
</dbReference>
<evidence type="ECO:0000256" key="6">
    <source>
        <dbReference type="SAM" id="MobiDB-lite"/>
    </source>
</evidence>
<dbReference type="SUPFAM" id="SSF48371">
    <property type="entry name" value="ARM repeat"/>
    <property type="match status" value="1"/>
</dbReference>
<keyword evidence="5" id="KW-0539">Nucleus</keyword>
<comment type="similarity">
    <text evidence="3">Belongs to the RRP12 family.</text>
</comment>
<keyword evidence="11" id="KW-1185">Reference proteome</keyword>
<dbReference type="InParanoid" id="B7FNS8"/>
<evidence type="ECO:0000256" key="4">
    <source>
        <dbReference type="ARBA" id="ARBA00022490"/>
    </source>
</evidence>
<comment type="subcellular location">
    <subcellularLocation>
        <location evidence="2">Cytoplasm</location>
    </subcellularLocation>
    <subcellularLocation>
        <location evidence="1">Nucleus</location>
    </subcellularLocation>
</comment>
<evidence type="ECO:0000256" key="2">
    <source>
        <dbReference type="ARBA" id="ARBA00004496"/>
    </source>
</evidence>
<dbReference type="Pfam" id="PF25772">
    <property type="entry name" value="HEAT_RRP12_N"/>
    <property type="match status" value="1"/>
</dbReference>
<dbReference type="PaxDb" id="2850-Phatr42570"/>
<keyword evidence="4" id="KW-0963">Cytoplasm</keyword>
<proteinExistence type="inferred from homology"/>
<feature type="compositionally biased region" description="Basic and acidic residues" evidence="6">
    <location>
        <begin position="1024"/>
        <end position="1038"/>
    </location>
</feature>
<accession>B7FNS8</accession>
<feature type="region of interest" description="Disordered" evidence="6">
    <location>
        <begin position="1171"/>
        <end position="1226"/>
    </location>
</feature>
<dbReference type="PANTHER" id="PTHR48287">
    <property type="entry name" value="ARM REPEAT SUPERFAMILY PROTEIN"/>
    <property type="match status" value="1"/>
</dbReference>
<dbReference type="GO" id="GO:0015631">
    <property type="term" value="F:tubulin binding"/>
    <property type="evidence" value="ECO:0007669"/>
    <property type="project" value="InterPro"/>
</dbReference>
<dbReference type="InterPro" id="IPR048491">
    <property type="entry name" value="XMAP215_CLASP_TOG"/>
</dbReference>
<feature type="domain" description="XMAP215/Dis1/CLASP TOG" evidence="8">
    <location>
        <begin position="776"/>
        <end position="948"/>
    </location>
</feature>
<name>B7FNS8_PHATC</name>
<evidence type="ECO:0000313" key="11">
    <source>
        <dbReference type="Proteomes" id="UP000000759"/>
    </source>
</evidence>
<dbReference type="RefSeq" id="XP_002177092.1">
    <property type="nucleotide sequence ID" value="XM_002177056.1"/>
</dbReference>
<dbReference type="PANTHER" id="PTHR48287:SF1">
    <property type="entry name" value="ARM REPEAT SUPERFAMILY PROTEIN"/>
    <property type="match status" value="1"/>
</dbReference>
<dbReference type="GeneID" id="7195953"/>
<dbReference type="InterPro" id="IPR052087">
    <property type="entry name" value="RRP12"/>
</dbReference>
<dbReference type="OrthoDB" id="2192888at2759"/>
<dbReference type="AlphaFoldDB" id="B7FNS8"/>
<dbReference type="eggNOG" id="KOG1248">
    <property type="taxonomic scope" value="Eukaryota"/>
</dbReference>
<evidence type="ECO:0000259" key="8">
    <source>
        <dbReference type="Pfam" id="PF21041"/>
    </source>
</evidence>
<dbReference type="InterPro" id="IPR016024">
    <property type="entry name" value="ARM-type_fold"/>
</dbReference>
<dbReference type="Pfam" id="PF08161">
    <property type="entry name" value="RRP12_HEAT"/>
    <property type="match status" value="1"/>
</dbReference>
<feature type="compositionally biased region" description="Basic and acidic residues" evidence="6">
    <location>
        <begin position="1186"/>
        <end position="1200"/>
    </location>
</feature>
<dbReference type="Gene3D" id="1.25.10.10">
    <property type="entry name" value="Leucine-rich Repeat Variant"/>
    <property type="match status" value="1"/>
</dbReference>
<dbReference type="GO" id="GO:0005737">
    <property type="term" value="C:cytoplasm"/>
    <property type="evidence" value="ECO:0007669"/>
    <property type="project" value="UniProtKB-SubCell"/>
</dbReference>
<sequence length="1267" mass="139599">MDEVQYSDVLQRLKEGSQKRDPRSVRLAAVTSALVEVVEGDDVTAAKVYARTVTALEGILFSETTSLTESLATQVALLELLATTLPFVTPTAIVSASLTLTSRVLRGVITASQSVSIEGSTMETKDELGGANAALRWTCKAATEVLKRLDGRQKNVDEKVIQQLLLGTLITCMEDRRPKVRKAAQNGVIEVLVMEEPHRCHSAVRKAVSSYAHAEIKKTTESKQNDSLGDLLHLLGFLDRAIPYLAYQKLGSDIMELATALFQVEESTSSMDFVSVKVGQATPKVLVISSSLSVISSLLENTDPERKDVLDGFAPRVLASLIQAKPSLIFRRGYAEFEILQKGRTVFGQALLSACRRVLSSKMDLGAKLLPLSVQMILSIATPNDDESEKNSTVAETLLVELTQLFRESLTSFIQSGAPGLDKCLNDCLHSMQQVISPSFLPSTSISLNCLAVLVQQLWQSPQVPEIIEGLIQCRKESAGDSSSQQAIDDAFSSIVQGVGIEVFWDWIQWNPDSAKTAAGGIRLDRAFILPTMKVAANTADAGGQKLAFFQSRILGLARECDKLAASSKEVKFHQARVVDLWSLLPCFCRRAVDIVASLPALTSVLKKALEDRHYPQLVLFISAGLVSLVSSDGGGISTTQSEILSEAAVELLPVMFKIVALNDKPPTEDLKTQMKMTASEVSERSHQTQSLCEAIAALSRCAPTPFLHGLFKKLMQRLLEEAQSGISDSSKVCAFLCLCQSLVSSRVLDENSISFLYRALKPMIRNDEQDARIQKRAYKVLAEMCECHHSFFFDITRLQETIELLTGTMGTSQIAARHMRLKCMNIIIDGFDDTHSEHVDELMHVLAEILLCLKDPNAKTREAGYQLLLSIAMRKDMAGFLQTVTAALGAETPHMRSAAVMALSRLVFEFGWEDESLHILLPSLLRTVLVLVNENSREVIKSTIGFIRISVAAIPAEQLEPVLPELLGGLLHYHKAKSRFRSKIKIILKKLIKLFGYDALTPYVPETETRLLTHMRKLEERQARRKAEAKAEGRNMDQFDEMFDSDEEDSDDGRTWMSGATGFTKLTARNGGKLRSVARSSDSKMSKATMASRATSTSASKLESSTRLPDETDGDVVDMLDSKFAKRVKFNDQSANSDSDGAMEFDDDGRLIVRDEGAVVALESIDEGRAEQQQKFIGNKRQRLGKLDGVKTKESDVKSKKSGKRGRELGSQYKSKKAGGDVRKKDQKFEPYAFVPLDGKSYSKKNRRGAVEQMSSVVRQGGKRKR</sequence>
<evidence type="ECO:0000256" key="3">
    <source>
        <dbReference type="ARBA" id="ARBA00007690"/>
    </source>
</evidence>
<dbReference type="InterPro" id="IPR012978">
    <property type="entry name" value="HEAT_RRP12"/>
</dbReference>
<reference evidence="10 11" key="1">
    <citation type="journal article" date="2008" name="Nature">
        <title>The Phaeodactylum genome reveals the evolutionary history of diatom genomes.</title>
        <authorList>
            <person name="Bowler C."/>
            <person name="Allen A.E."/>
            <person name="Badger J.H."/>
            <person name="Grimwood J."/>
            <person name="Jabbari K."/>
            <person name="Kuo A."/>
            <person name="Maheswari U."/>
            <person name="Martens C."/>
            <person name="Maumus F."/>
            <person name="Otillar R.P."/>
            <person name="Rayko E."/>
            <person name="Salamov A."/>
            <person name="Vandepoele K."/>
            <person name="Beszteri B."/>
            <person name="Gruber A."/>
            <person name="Heijde M."/>
            <person name="Katinka M."/>
            <person name="Mock T."/>
            <person name="Valentin K."/>
            <person name="Verret F."/>
            <person name="Berges J.A."/>
            <person name="Brownlee C."/>
            <person name="Cadoret J.P."/>
            <person name="Chiovitti A."/>
            <person name="Choi C.J."/>
            <person name="Coesel S."/>
            <person name="De Martino A."/>
            <person name="Detter J.C."/>
            <person name="Durkin C."/>
            <person name="Falciatore A."/>
            <person name="Fournet J."/>
            <person name="Haruta M."/>
            <person name="Huysman M.J."/>
            <person name="Jenkins B.D."/>
            <person name="Jiroutova K."/>
            <person name="Jorgensen R.E."/>
            <person name="Joubert Y."/>
            <person name="Kaplan A."/>
            <person name="Kroger N."/>
            <person name="Kroth P.G."/>
            <person name="La Roche J."/>
            <person name="Lindquist E."/>
            <person name="Lommer M."/>
            <person name="Martin-Jezequel V."/>
            <person name="Lopez P.J."/>
            <person name="Lucas S."/>
            <person name="Mangogna M."/>
            <person name="McGinnis K."/>
            <person name="Medlin L.K."/>
            <person name="Montsant A."/>
            <person name="Oudot-Le Secq M.P."/>
            <person name="Napoli C."/>
            <person name="Obornik M."/>
            <person name="Parker M.S."/>
            <person name="Petit J.L."/>
            <person name="Porcel B.M."/>
            <person name="Poulsen N."/>
            <person name="Robison M."/>
            <person name="Rychlewski L."/>
            <person name="Rynearson T.A."/>
            <person name="Schmutz J."/>
            <person name="Shapiro H."/>
            <person name="Siaut M."/>
            <person name="Stanley M."/>
            <person name="Sussman M.R."/>
            <person name="Taylor A.R."/>
            <person name="Vardi A."/>
            <person name="von Dassow P."/>
            <person name="Vyverman W."/>
            <person name="Willis A."/>
            <person name="Wyrwicz L.S."/>
            <person name="Rokhsar D.S."/>
            <person name="Weissenbach J."/>
            <person name="Armbrust E.V."/>
            <person name="Green B.R."/>
            <person name="Van de Peer Y."/>
            <person name="Grigoriev I.V."/>
        </authorList>
    </citation>
    <scope>NUCLEOTIDE SEQUENCE [LARGE SCALE GENOMIC DNA]</scope>
    <source>
        <strain evidence="10 11">CCAP 1055/1</strain>
    </source>
</reference>
<evidence type="ECO:0000259" key="7">
    <source>
        <dbReference type="Pfam" id="PF08161"/>
    </source>
</evidence>
<dbReference type="STRING" id="556484.B7FNS8"/>
<dbReference type="InterPro" id="IPR011989">
    <property type="entry name" value="ARM-like"/>
</dbReference>
<dbReference type="Proteomes" id="UP000000759">
    <property type="component" value="Chromosome 1"/>
</dbReference>
<evidence type="ECO:0000259" key="9">
    <source>
        <dbReference type="Pfam" id="PF25772"/>
    </source>
</evidence>
<reference evidence="11" key="2">
    <citation type="submission" date="2008-08" db="EMBL/GenBank/DDBJ databases">
        <authorList>
            <consortium name="Diatom Consortium"/>
            <person name="Grigoriev I."/>
            <person name="Grimwood J."/>
            <person name="Kuo A."/>
            <person name="Otillar R.P."/>
            <person name="Salamov A."/>
            <person name="Detter J.C."/>
            <person name="Lindquist E."/>
            <person name="Shapiro H."/>
            <person name="Lucas S."/>
            <person name="Glavina del Rio T."/>
            <person name="Pitluck S."/>
            <person name="Rokhsar D."/>
            <person name="Bowler C."/>
        </authorList>
    </citation>
    <scope>GENOME REANNOTATION</scope>
    <source>
        <strain evidence="11">CCAP 1055/1</strain>
    </source>
</reference>
<feature type="compositionally biased region" description="Low complexity" evidence="6">
    <location>
        <begin position="1087"/>
        <end position="1102"/>
    </location>
</feature>
<dbReference type="InterPro" id="IPR057860">
    <property type="entry name" value="HEAT_RRP12_N"/>
</dbReference>
<feature type="region of interest" description="Disordered" evidence="6">
    <location>
        <begin position="1075"/>
        <end position="1116"/>
    </location>
</feature>
<feature type="compositionally biased region" description="Acidic residues" evidence="6">
    <location>
        <begin position="1039"/>
        <end position="1052"/>
    </location>
</feature>
<evidence type="ECO:0000256" key="1">
    <source>
        <dbReference type="ARBA" id="ARBA00004123"/>
    </source>
</evidence>